<organism evidence="1 2">
    <name type="scientific">Dickeya zeae (strain Ech586)</name>
    <name type="common">Dickeya dadantii (strain Ech586)</name>
    <dbReference type="NCBI Taxonomy" id="590409"/>
    <lineage>
        <taxon>Bacteria</taxon>
        <taxon>Pseudomonadati</taxon>
        <taxon>Pseudomonadota</taxon>
        <taxon>Gammaproteobacteria</taxon>
        <taxon>Enterobacterales</taxon>
        <taxon>Pectobacteriaceae</taxon>
        <taxon>Dickeya</taxon>
        <taxon>Dickeya parazeae</taxon>
    </lineage>
</organism>
<evidence type="ECO:0000313" key="2">
    <source>
        <dbReference type="Proteomes" id="UP000001446"/>
    </source>
</evidence>
<dbReference type="KEGG" id="ddc:Dd586_1128"/>
<accession>D2BUT1</accession>
<keyword evidence="2" id="KW-1185">Reference proteome</keyword>
<dbReference type="Proteomes" id="UP000001446">
    <property type="component" value="Chromosome"/>
</dbReference>
<dbReference type="EMBL" id="CP001836">
    <property type="protein sequence ID" value="ACZ76012.1"/>
    <property type="molecule type" value="Genomic_DNA"/>
</dbReference>
<dbReference type="STRING" id="590409.Dd586_1128"/>
<proteinExistence type="predicted"/>
<dbReference type="AlphaFoldDB" id="D2BUT1"/>
<name>D2BUT1_DICZ5</name>
<sequence length="48" mass="5301">MPIEGRVDIISRKGGYGGMSSPLLSDKVYLYADVFCSRGSFTKCIRLL</sequence>
<dbReference type="HOGENOM" id="CLU_3152142_0_0_6"/>
<evidence type="ECO:0000313" key="1">
    <source>
        <dbReference type="EMBL" id="ACZ76012.1"/>
    </source>
</evidence>
<protein>
    <submittedName>
        <fullName evidence="1">Uncharacterized protein</fullName>
    </submittedName>
</protein>
<reference evidence="1" key="1">
    <citation type="submission" date="2009-12" db="EMBL/GenBank/DDBJ databases">
        <title>Complete sequence of Dickeya dadantii Ech586.</title>
        <authorList>
            <consortium name="US DOE Joint Genome Institute"/>
            <person name="Lucas S."/>
            <person name="Copeland A."/>
            <person name="Lapidus A."/>
            <person name="Glavina del Rio T."/>
            <person name="Tice H."/>
            <person name="Bruce D."/>
            <person name="Goodwin L."/>
            <person name="Pitluck S."/>
            <person name="Munk A.C."/>
            <person name="Brettin T."/>
            <person name="Detter J.C."/>
            <person name="Han C."/>
            <person name="Tapia R."/>
            <person name="Larimer F."/>
            <person name="Land M."/>
            <person name="Hauser L."/>
            <person name="Kyrpides N."/>
            <person name="Mikhailova N."/>
            <person name="Balakrishnan V."/>
            <person name="Glasner J."/>
            <person name="Perna N.T."/>
        </authorList>
    </citation>
    <scope>NUCLEOTIDE SEQUENCE [LARGE SCALE GENOMIC DNA]</scope>
    <source>
        <strain evidence="1">Ech586</strain>
    </source>
</reference>
<gene>
    <name evidence="1" type="ordered locus">Dd586_1128</name>
</gene>